<proteinExistence type="predicted"/>
<protein>
    <recommendedName>
        <fullName evidence="1">Integrase core domain-containing protein</fullName>
    </recommendedName>
</protein>
<dbReference type="InParanoid" id="A7SG36"/>
<evidence type="ECO:0000259" key="1">
    <source>
        <dbReference type="Pfam" id="PF24764"/>
    </source>
</evidence>
<dbReference type="Proteomes" id="UP000001593">
    <property type="component" value="Unassembled WGS sequence"/>
</dbReference>
<dbReference type="HOGENOM" id="CLU_850726_0_0_1"/>
<dbReference type="OMA" id="YWNTHRI"/>
<feature type="domain" description="Integrase core" evidence="1">
    <location>
        <begin position="152"/>
        <end position="267"/>
    </location>
</feature>
<accession>A7SG36</accession>
<dbReference type="eggNOG" id="ENOG502QURF">
    <property type="taxonomic scope" value="Eukaryota"/>
</dbReference>
<dbReference type="Pfam" id="PF24764">
    <property type="entry name" value="rva_4"/>
    <property type="match status" value="1"/>
</dbReference>
<name>A7SG36_NEMVE</name>
<gene>
    <name evidence="2" type="ORF">NEMVEDRAFT_v1g211740</name>
</gene>
<sequence>MAEGRQRSRRIDYKALNNVSSADFNFDFQRKRKYKSGSKVYVVERIISQRITSRNDHWRRSHSFDQALSARRLLRGQKHHDIHFNLRTLKRRLSAYGLTRRKKFDANDVQYIKEVLAREIENGPASRNGYRTMWHILRLRYQIHACVETAGGCPIRVYSDHGTENWIIAGMQCYFRADGSDEFAGTKAHKYVPSTSNQRIECFWSSFRKQYGGWWIDFFNDLHESDVLDLSSEIHREALWFCFADLLEKDLEKMKDYWNTHRIRKSKYAAFAGSPDIMYFLLEEYGQTDCLYQFPHHKLVEMKNRLDNEQQCDPVGEDYFCYVMEKK</sequence>
<reference evidence="2 3" key="1">
    <citation type="journal article" date="2007" name="Science">
        <title>Sea anemone genome reveals ancestral eumetazoan gene repertoire and genomic organization.</title>
        <authorList>
            <person name="Putnam N.H."/>
            <person name="Srivastava M."/>
            <person name="Hellsten U."/>
            <person name="Dirks B."/>
            <person name="Chapman J."/>
            <person name="Salamov A."/>
            <person name="Terry A."/>
            <person name="Shapiro H."/>
            <person name="Lindquist E."/>
            <person name="Kapitonov V.V."/>
            <person name="Jurka J."/>
            <person name="Genikhovich G."/>
            <person name="Grigoriev I.V."/>
            <person name="Lucas S.M."/>
            <person name="Steele R.E."/>
            <person name="Finnerty J.R."/>
            <person name="Technau U."/>
            <person name="Martindale M.Q."/>
            <person name="Rokhsar D.S."/>
        </authorList>
    </citation>
    <scope>NUCLEOTIDE SEQUENCE [LARGE SCALE GENOMIC DNA]</scope>
    <source>
        <strain evidence="3">CH2 X CH6</strain>
    </source>
</reference>
<dbReference type="PANTHER" id="PTHR46791:SF5">
    <property type="entry name" value="CLR5 DOMAIN-CONTAINING PROTEIN-RELATED"/>
    <property type="match status" value="1"/>
</dbReference>
<dbReference type="PhylomeDB" id="A7SG36"/>
<dbReference type="AlphaFoldDB" id="A7SG36"/>
<dbReference type="EMBL" id="DS469649">
    <property type="protein sequence ID" value="EDO37325.1"/>
    <property type="molecule type" value="Genomic_DNA"/>
</dbReference>
<organism evidence="2 3">
    <name type="scientific">Nematostella vectensis</name>
    <name type="common">Starlet sea anemone</name>
    <dbReference type="NCBI Taxonomy" id="45351"/>
    <lineage>
        <taxon>Eukaryota</taxon>
        <taxon>Metazoa</taxon>
        <taxon>Cnidaria</taxon>
        <taxon>Anthozoa</taxon>
        <taxon>Hexacorallia</taxon>
        <taxon>Actiniaria</taxon>
        <taxon>Edwardsiidae</taxon>
        <taxon>Nematostella</taxon>
    </lineage>
</organism>
<evidence type="ECO:0000313" key="2">
    <source>
        <dbReference type="EMBL" id="EDO37325.1"/>
    </source>
</evidence>
<evidence type="ECO:0000313" key="3">
    <source>
        <dbReference type="Proteomes" id="UP000001593"/>
    </source>
</evidence>
<dbReference type="InterPro" id="IPR058913">
    <property type="entry name" value="Integrase_dom_put"/>
</dbReference>
<keyword evidence="3" id="KW-1185">Reference proteome</keyword>
<dbReference type="PANTHER" id="PTHR46791">
    <property type="entry name" value="EXPRESSED PROTEIN"/>
    <property type="match status" value="1"/>
</dbReference>
<dbReference type="STRING" id="45351.A7SG36"/>